<dbReference type="Proteomes" id="UP000642829">
    <property type="component" value="Unassembled WGS sequence"/>
</dbReference>
<comment type="caution">
    <text evidence="2">The sequence shown here is derived from an EMBL/GenBank/DDBJ whole genome shotgun (WGS) entry which is preliminary data.</text>
</comment>
<evidence type="ECO:0000259" key="1">
    <source>
        <dbReference type="Pfam" id="PF01408"/>
    </source>
</evidence>
<reference evidence="2" key="2">
    <citation type="submission" date="2020-09" db="EMBL/GenBank/DDBJ databases">
        <authorList>
            <person name="Sun Q."/>
            <person name="Kim S."/>
        </authorList>
    </citation>
    <scope>NUCLEOTIDE SEQUENCE</scope>
    <source>
        <strain evidence="2">KCTC 12870</strain>
    </source>
</reference>
<sequence length="412" mass="46089">MNNPPKATHPPIKILLIGIGGYGNRYVEEIQELEALGEACLSAIVEPSLQAAPSWPVLEQRGIPTFASLDEFIQNPVKVDLAIVVSPISYHADQTCTLLDANIHVLCEKPIAATVSDALRMQETRDRSGCILEIGYQWSFSDTIQNLKKDILSGDLGTAEKLLTRVCWPRGSRYFGRNNWAGKNYNLQGEPVYDSPVNNATAHYLHNMLFVLGSEQNLSATPFAVTAECYRANQIENYDTACCRFETQEGTDVYFYTTHACENADGPCFMYLFENAKVEYRSGGNIIATFKNGVTRDYGNPDHNSLQKINHCIRRIQNPALLPCCSVEPSIAHTKCVQALQNIQVENIDPLYIRKKRNSPVDTLTYVTDMELLIKRAFEAHELFSEQQVEWAKPAQRIDISVTDATMGTSIL</sequence>
<accession>A0A8J3DEG2</accession>
<organism evidence="2 3">
    <name type="scientific">Cerasicoccus arenae</name>
    <dbReference type="NCBI Taxonomy" id="424488"/>
    <lineage>
        <taxon>Bacteria</taxon>
        <taxon>Pseudomonadati</taxon>
        <taxon>Verrucomicrobiota</taxon>
        <taxon>Opitutia</taxon>
        <taxon>Puniceicoccales</taxon>
        <taxon>Cerasicoccaceae</taxon>
        <taxon>Cerasicoccus</taxon>
    </lineage>
</organism>
<dbReference type="InterPro" id="IPR000683">
    <property type="entry name" value="Gfo/Idh/MocA-like_OxRdtase_N"/>
</dbReference>
<dbReference type="RefSeq" id="WP_189511049.1">
    <property type="nucleotide sequence ID" value="NZ_BMXG01000001.1"/>
</dbReference>
<dbReference type="Pfam" id="PF01408">
    <property type="entry name" value="GFO_IDH_MocA"/>
    <property type="match status" value="1"/>
</dbReference>
<dbReference type="GO" id="GO:0000166">
    <property type="term" value="F:nucleotide binding"/>
    <property type="evidence" value="ECO:0007669"/>
    <property type="project" value="InterPro"/>
</dbReference>
<reference evidence="2" key="1">
    <citation type="journal article" date="2014" name="Int. J. Syst. Evol. Microbiol.">
        <title>Complete genome sequence of Corynebacterium casei LMG S-19264T (=DSM 44701T), isolated from a smear-ripened cheese.</title>
        <authorList>
            <consortium name="US DOE Joint Genome Institute (JGI-PGF)"/>
            <person name="Walter F."/>
            <person name="Albersmeier A."/>
            <person name="Kalinowski J."/>
            <person name="Ruckert C."/>
        </authorList>
    </citation>
    <scope>NUCLEOTIDE SEQUENCE</scope>
    <source>
        <strain evidence="2">KCTC 12870</strain>
    </source>
</reference>
<feature type="domain" description="Gfo/Idh/MocA-like oxidoreductase N-terminal" evidence="1">
    <location>
        <begin position="12"/>
        <end position="136"/>
    </location>
</feature>
<protein>
    <submittedName>
        <fullName evidence="2">Oxidoreductase</fullName>
    </submittedName>
</protein>
<dbReference type="PANTHER" id="PTHR43249:SF1">
    <property type="entry name" value="D-GLUCOSIDE 3-DEHYDROGENASE"/>
    <property type="match status" value="1"/>
</dbReference>
<dbReference type="InterPro" id="IPR036291">
    <property type="entry name" value="NAD(P)-bd_dom_sf"/>
</dbReference>
<proteinExistence type="predicted"/>
<dbReference type="SUPFAM" id="SSF51735">
    <property type="entry name" value="NAD(P)-binding Rossmann-fold domains"/>
    <property type="match status" value="1"/>
</dbReference>
<evidence type="ECO:0000313" key="3">
    <source>
        <dbReference type="Proteomes" id="UP000642829"/>
    </source>
</evidence>
<dbReference type="InterPro" id="IPR052515">
    <property type="entry name" value="Gfo/Idh/MocA_Oxidoreductase"/>
</dbReference>
<dbReference type="AlphaFoldDB" id="A0A8J3DEG2"/>
<dbReference type="PANTHER" id="PTHR43249">
    <property type="entry name" value="UDP-N-ACETYL-2-AMINO-2-DEOXY-D-GLUCURONATE OXIDASE"/>
    <property type="match status" value="1"/>
</dbReference>
<name>A0A8J3DEG2_9BACT</name>
<gene>
    <name evidence="2" type="ORF">GCM10007047_02610</name>
</gene>
<dbReference type="EMBL" id="BMXG01000001">
    <property type="protein sequence ID" value="GHB91140.1"/>
    <property type="molecule type" value="Genomic_DNA"/>
</dbReference>
<dbReference type="Gene3D" id="3.40.50.720">
    <property type="entry name" value="NAD(P)-binding Rossmann-like Domain"/>
    <property type="match status" value="1"/>
</dbReference>
<keyword evidence="3" id="KW-1185">Reference proteome</keyword>
<dbReference type="SUPFAM" id="SSF55347">
    <property type="entry name" value="Glyceraldehyde-3-phosphate dehydrogenase-like, C-terminal domain"/>
    <property type="match status" value="1"/>
</dbReference>
<evidence type="ECO:0000313" key="2">
    <source>
        <dbReference type="EMBL" id="GHB91140.1"/>
    </source>
</evidence>
<dbReference type="Gene3D" id="3.30.360.10">
    <property type="entry name" value="Dihydrodipicolinate Reductase, domain 2"/>
    <property type="match status" value="1"/>
</dbReference>